<protein>
    <submittedName>
        <fullName evidence="5">Efflux RND transporter periplasmic adaptor subunit</fullName>
    </submittedName>
</protein>
<name>A0AAW7X436_9GAMM</name>
<dbReference type="Proteomes" id="UP001169760">
    <property type="component" value="Unassembled WGS sequence"/>
</dbReference>
<dbReference type="PANTHER" id="PTHR30469:SF15">
    <property type="entry name" value="HLYD FAMILY OF SECRETION PROTEINS"/>
    <property type="match status" value="1"/>
</dbReference>
<evidence type="ECO:0000256" key="2">
    <source>
        <dbReference type="SAM" id="Coils"/>
    </source>
</evidence>
<keyword evidence="2" id="KW-0175">Coiled coil</keyword>
<evidence type="ECO:0000256" key="1">
    <source>
        <dbReference type="ARBA" id="ARBA00009477"/>
    </source>
</evidence>
<dbReference type="NCBIfam" id="TIGR01730">
    <property type="entry name" value="RND_mfp"/>
    <property type="match status" value="1"/>
</dbReference>
<dbReference type="Gene3D" id="1.10.287.470">
    <property type="entry name" value="Helix hairpin bin"/>
    <property type="match status" value="1"/>
</dbReference>
<dbReference type="InterPro" id="IPR058647">
    <property type="entry name" value="BSH_CzcB-like"/>
</dbReference>
<evidence type="ECO:0000259" key="4">
    <source>
        <dbReference type="Pfam" id="PF25973"/>
    </source>
</evidence>
<dbReference type="GO" id="GO:0015562">
    <property type="term" value="F:efflux transmembrane transporter activity"/>
    <property type="evidence" value="ECO:0007669"/>
    <property type="project" value="TreeGrafter"/>
</dbReference>
<dbReference type="InterPro" id="IPR006143">
    <property type="entry name" value="RND_pump_MFP"/>
</dbReference>
<evidence type="ECO:0000313" key="6">
    <source>
        <dbReference type="Proteomes" id="UP001169760"/>
    </source>
</evidence>
<evidence type="ECO:0000313" key="5">
    <source>
        <dbReference type="EMBL" id="MDO6421396.1"/>
    </source>
</evidence>
<proteinExistence type="inferred from homology"/>
<keyword evidence="3" id="KW-1133">Transmembrane helix</keyword>
<dbReference type="Gene3D" id="2.40.30.170">
    <property type="match status" value="1"/>
</dbReference>
<dbReference type="Pfam" id="PF25973">
    <property type="entry name" value="BSH_CzcB"/>
    <property type="match status" value="1"/>
</dbReference>
<comment type="caution">
    <text evidence="5">The sequence shown here is derived from an EMBL/GenBank/DDBJ whole genome shotgun (WGS) entry which is preliminary data.</text>
</comment>
<feature type="coiled-coil region" evidence="2">
    <location>
        <begin position="150"/>
        <end position="191"/>
    </location>
</feature>
<keyword evidence="3" id="KW-0812">Transmembrane</keyword>
<dbReference type="PANTHER" id="PTHR30469">
    <property type="entry name" value="MULTIDRUG RESISTANCE PROTEIN MDTA"/>
    <property type="match status" value="1"/>
</dbReference>
<reference evidence="5" key="1">
    <citation type="submission" date="2023-07" db="EMBL/GenBank/DDBJ databases">
        <title>Genome content predicts the carbon catabolic preferences of heterotrophic bacteria.</title>
        <authorList>
            <person name="Gralka M."/>
        </authorList>
    </citation>
    <scope>NUCLEOTIDE SEQUENCE</scope>
    <source>
        <strain evidence="5">I3M17_2</strain>
    </source>
</reference>
<dbReference type="Gene3D" id="2.40.50.100">
    <property type="match status" value="1"/>
</dbReference>
<feature type="domain" description="CzcB-like barrel-sandwich hybrid" evidence="4">
    <location>
        <begin position="67"/>
        <end position="212"/>
    </location>
</feature>
<comment type="similarity">
    <text evidence="1">Belongs to the membrane fusion protein (MFP) (TC 8.A.1) family.</text>
</comment>
<dbReference type="SUPFAM" id="SSF111369">
    <property type="entry name" value="HlyD-like secretion proteins"/>
    <property type="match status" value="1"/>
</dbReference>
<dbReference type="GO" id="GO:1990281">
    <property type="term" value="C:efflux pump complex"/>
    <property type="evidence" value="ECO:0007669"/>
    <property type="project" value="TreeGrafter"/>
</dbReference>
<dbReference type="AlphaFoldDB" id="A0AAW7X436"/>
<organism evidence="5 6">
    <name type="scientific">Saccharophagus degradans</name>
    <dbReference type="NCBI Taxonomy" id="86304"/>
    <lineage>
        <taxon>Bacteria</taxon>
        <taxon>Pseudomonadati</taxon>
        <taxon>Pseudomonadota</taxon>
        <taxon>Gammaproteobacteria</taxon>
        <taxon>Cellvibrionales</taxon>
        <taxon>Cellvibrionaceae</taxon>
        <taxon>Saccharophagus</taxon>
    </lineage>
</organism>
<feature type="transmembrane region" description="Helical" evidence="3">
    <location>
        <begin position="33"/>
        <end position="52"/>
    </location>
</feature>
<gene>
    <name evidence="5" type="ORF">Q4521_02825</name>
</gene>
<evidence type="ECO:0000256" key="3">
    <source>
        <dbReference type="SAM" id="Phobius"/>
    </source>
</evidence>
<sequence length="303" mass="33592">MLCNRVLARKAFFGSSNRLAILNKRFGNSHIKFFAYYGVAGALFAGTVQVWAEGLTLNCRIEPYVQVDVSSAVEGVVSEIIVEKNDEVVAGDIVARLESGLESATVDLRRVQAEVESDIAAQQLALDFAERALVRVKDLYGKKAASFAELDKAKTEHAIALQKLEQAKDRREQAQMEHKRARANLSRYTITSPISGVVVDRYKEVGEHVDNEPIMRLAQLDPLRVEAYAPASMYGKIKEGMQAELTPELERAGRKYKAEVILVDRVIDGPSNTFGIRLSFPNPDQALPSGLRCTIEFPTVRPN</sequence>
<keyword evidence="3" id="KW-0472">Membrane</keyword>
<dbReference type="EMBL" id="JAUOPB010000002">
    <property type="protein sequence ID" value="MDO6421396.1"/>
    <property type="molecule type" value="Genomic_DNA"/>
</dbReference>
<dbReference type="RefSeq" id="WP_303490834.1">
    <property type="nucleotide sequence ID" value="NZ_JAUOPB010000002.1"/>
</dbReference>
<accession>A0AAW7X436</accession>